<keyword evidence="2" id="KW-0813">Transport</keyword>
<dbReference type="InterPro" id="IPR008969">
    <property type="entry name" value="CarboxyPept-like_regulatory"/>
</dbReference>
<evidence type="ECO:0000259" key="9">
    <source>
        <dbReference type="Pfam" id="PF14905"/>
    </source>
</evidence>
<evidence type="ECO:0000256" key="3">
    <source>
        <dbReference type="ARBA" id="ARBA00022452"/>
    </source>
</evidence>
<keyword evidence="7" id="KW-0998">Cell outer membrane</keyword>
<keyword evidence="5" id="KW-0732">Signal</keyword>
<evidence type="ECO:0000313" key="11">
    <source>
        <dbReference type="Proteomes" id="UP000051096"/>
    </source>
</evidence>
<dbReference type="GO" id="GO:0015344">
    <property type="term" value="F:siderophore uptake transmembrane transporter activity"/>
    <property type="evidence" value="ECO:0007669"/>
    <property type="project" value="TreeGrafter"/>
</dbReference>
<dbReference type="SUPFAM" id="SSF56935">
    <property type="entry name" value="Porins"/>
    <property type="match status" value="1"/>
</dbReference>
<dbReference type="InterPro" id="IPR036942">
    <property type="entry name" value="Beta-barrel_TonB_sf"/>
</dbReference>
<proteinExistence type="predicted"/>
<evidence type="ECO:0000256" key="7">
    <source>
        <dbReference type="ARBA" id="ARBA00023237"/>
    </source>
</evidence>
<dbReference type="Pfam" id="PF07715">
    <property type="entry name" value="Plug"/>
    <property type="match status" value="1"/>
</dbReference>
<evidence type="ECO:0000313" key="10">
    <source>
        <dbReference type="EMBL" id="KPK72599.1"/>
    </source>
</evidence>
<dbReference type="AlphaFoldDB" id="A0A0S8GHU7"/>
<dbReference type="InterPro" id="IPR012910">
    <property type="entry name" value="Plug_dom"/>
</dbReference>
<keyword evidence="4" id="KW-0812">Transmembrane</keyword>
<sequence length="819" mass="93123">MAIKKKERALKETGRISGICVLVLIFAGISYSQERQQSLPTGTIVGRVVNAELGTPLEYANAILYEGVGKTQITGAMTDSNGVFRLFQVKPGDYTLEISFMGYYPKEIKNIVVGGDQELIRAGTIQLERAVLMMDGVDVTSEKPAVEYKIDKKVINVSKDFTAISGTAVDVLQNAPSVTVDVEGNVSLRGSTNFTLLIDGRPTVLEPDDALQQIPASNIDQIEIITNPSAKYDPSGIAGIINIIMKKQRAQGTNGIANLNIGLDDKYGGDFLVNHRTEKFNFFAGANYNDQTFPGTVVVENQTVRGDTSAFISSSGDSRWQRKFYGLRGGVDWYLTANDIWSLGLRYGGRDMEMSSERDFAEWATPGDTNFYISATSTKRGGDFYSLSMDYGHNFGEKEHKLSGHAMLSRRTGDEESSTELLDIYGAITSGQRVIEAGPSTRIQFNLDYALPIWEVNKFETGYQTSLRQSTDTNEVYEYNPVTGEYEYRPEFSNVVEYKDNIHSLYALYKGEWGNFGYQGGLRGEYQYRLIELLGENEDFTLDQWDFFPSGHVSYKFPGEHEMMASYTRRIERPRGWELEPFATWMDAYNVRTGNPTLKPEYIDSYELGYQKQFGRNLLSLEGYYKVTHNKIERVRSVYDVNVILHSVENVGTDHSYGAEAMVEWDLFKWLNVNLTGDIYQYRVEGILYDEEFSRESFNWNTRLNTTFKFGTSTRVQINGIYYGPSVSSQGRREGFYTTNAAIRQDLWNKKLALTLQLRDILGTAKHEFTSEGTDFYSYTEFSRKSPVVIFALTFNFNRYRPERQREEQQEEFEDEEMF</sequence>
<dbReference type="GO" id="GO:0044718">
    <property type="term" value="P:siderophore transmembrane transport"/>
    <property type="evidence" value="ECO:0007669"/>
    <property type="project" value="TreeGrafter"/>
</dbReference>
<accession>A0A0S8GHU7</accession>
<feature type="domain" description="TonB-dependent receptor plug" evidence="8">
    <location>
        <begin position="167"/>
        <end position="240"/>
    </location>
</feature>
<dbReference type="SUPFAM" id="SSF49464">
    <property type="entry name" value="Carboxypeptidase regulatory domain-like"/>
    <property type="match status" value="1"/>
</dbReference>
<keyword evidence="3" id="KW-1134">Transmembrane beta strand</keyword>
<name>A0A0S8GHU7_UNCW3</name>
<dbReference type="Pfam" id="PF13620">
    <property type="entry name" value="CarboxypepD_reg"/>
    <property type="match status" value="1"/>
</dbReference>
<evidence type="ECO:0000256" key="4">
    <source>
        <dbReference type="ARBA" id="ARBA00022692"/>
    </source>
</evidence>
<protein>
    <recommendedName>
        <fullName evidence="12">Outer membrane protein beta-barrel domain-containing protein</fullName>
    </recommendedName>
</protein>
<dbReference type="Pfam" id="PF14905">
    <property type="entry name" value="OMP_b-brl_3"/>
    <property type="match status" value="1"/>
</dbReference>
<keyword evidence="6" id="KW-0472">Membrane</keyword>
<feature type="domain" description="Outer membrane protein beta-barrel" evidence="9">
    <location>
        <begin position="393"/>
        <end position="794"/>
    </location>
</feature>
<dbReference type="GO" id="GO:0009279">
    <property type="term" value="C:cell outer membrane"/>
    <property type="evidence" value="ECO:0007669"/>
    <property type="project" value="UniProtKB-SubCell"/>
</dbReference>
<dbReference type="InterPro" id="IPR037066">
    <property type="entry name" value="Plug_dom_sf"/>
</dbReference>
<dbReference type="Gene3D" id="2.60.40.1120">
    <property type="entry name" value="Carboxypeptidase-like, regulatory domain"/>
    <property type="match status" value="1"/>
</dbReference>
<comment type="caution">
    <text evidence="10">The sequence shown here is derived from an EMBL/GenBank/DDBJ whole genome shotgun (WGS) entry which is preliminary data.</text>
</comment>
<dbReference type="PANTHER" id="PTHR30069:SF29">
    <property type="entry name" value="HEMOGLOBIN AND HEMOGLOBIN-HAPTOGLOBIN-BINDING PROTEIN 1-RELATED"/>
    <property type="match status" value="1"/>
</dbReference>
<comment type="subcellular location">
    <subcellularLocation>
        <location evidence="1">Cell outer membrane</location>
        <topology evidence="1">Multi-pass membrane protein</topology>
    </subcellularLocation>
</comment>
<evidence type="ECO:0000256" key="2">
    <source>
        <dbReference type="ARBA" id="ARBA00022448"/>
    </source>
</evidence>
<gene>
    <name evidence="10" type="ORF">AMJ87_04290</name>
</gene>
<dbReference type="InterPro" id="IPR041700">
    <property type="entry name" value="OMP_b-brl_3"/>
</dbReference>
<dbReference type="Gene3D" id="2.40.170.20">
    <property type="entry name" value="TonB-dependent receptor, beta-barrel domain"/>
    <property type="match status" value="1"/>
</dbReference>
<organism evidence="10 11">
    <name type="scientific">candidate division WOR_3 bacterium SM23_60</name>
    <dbReference type="NCBI Taxonomy" id="1703780"/>
    <lineage>
        <taxon>Bacteria</taxon>
        <taxon>Bacteria division WOR-3</taxon>
    </lineage>
</organism>
<evidence type="ECO:0008006" key="12">
    <source>
        <dbReference type="Google" id="ProtNLM"/>
    </source>
</evidence>
<evidence type="ECO:0000256" key="1">
    <source>
        <dbReference type="ARBA" id="ARBA00004571"/>
    </source>
</evidence>
<evidence type="ECO:0000256" key="6">
    <source>
        <dbReference type="ARBA" id="ARBA00023136"/>
    </source>
</evidence>
<evidence type="ECO:0000256" key="5">
    <source>
        <dbReference type="ARBA" id="ARBA00022729"/>
    </source>
</evidence>
<dbReference type="EMBL" id="LJUO01000027">
    <property type="protein sequence ID" value="KPK72599.1"/>
    <property type="molecule type" value="Genomic_DNA"/>
</dbReference>
<dbReference type="InterPro" id="IPR039426">
    <property type="entry name" value="TonB-dep_rcpt-like"/>
</dbReference>
<dbReference type="PANTHER" id="PTHR30069">
    <property type="entry name" value="TONB-DEPENDENT OUTER MEMBRANE RECEPTOR"/>
    <property type="match status" value="1"/>
</dbReference>
<dbReference type="Proteomes" id="UP000051096">
    <property type="component" value="Unassembled WGS sequence"/>
</dbReference>
<reference evidence="10 11" key="1">
    <citation type="journal article" date="2015" name="Microbiome">
        <title>Genomic resolution of linkages in carbon, nitrogen, and sulfur cycling among widespread estuary sediment bacteria.</title>
        <authorList>
            <person name="Baker B.J."/>
            <person name="Lazar C.S."/>
            <person name="Teske A.P."/>
            <person name="Dick G.J."/>
        </authorList>
    </citation>
    <scope>NUCLEOTIDE SEQUENCE [LARGE SCALE GENOMIC DNA]</scope>
    <source>
        <strain evidence="10">SM23_60</strain>
    </source>
</reference>
<dbReference type="Gene3D" id="2.170.130.10">
    <property type="entry name" value="TonB-dependent receptor, plug domain"/>
    <property type="match status" value="1"/>
</dbReference>
<evidence type="ECO:0000259" key="8">
    <source>
        <dbReference type="Pfam" id="PF07715"/>
    </source>
</evidence>